<dbReference type="EMBL" id="UYRU01010907">
    <property type="protein sequence ID" value="VDK46199.1"/>
    <property type="molecule type" value="Genomic_DNA"/>
</dbReference>
<gene>
    <name evidence="1" type="ORF">DILT_LOCUS1540</name>
</gene>
<evidence type="ECO:0000313" key="1">
    <source>
        <dbReference type="EMBL" id="VDK46199.1"/>
    </source>
</evidence>
<dbReference type="Proteomes" id="UP000281553">
    <property type="component" value="Unassembled WGS sequence"/>
</dbReference>
<proteinExistence type="predicted"/>
<organism evidence="1 2">
    <name type="scientific">Dibothriocephalus latus</name>
    <name type="common">Fish tapeworm</name>
    <name type="synonym">Diphyllobothrium latum</name>
    <dbReference type="NCBI Taxonomy" id="60516"/>
    <lineage>
        <taxon>Eukaryota</taxon>
        <taxon>Metazoa</taxon>
        <taxon>Spiralia</taxon>
        <taxon>Lophotrochozoa</taxon>
        <taxon>Platyhelminthes</taxon>
        <taxon>Cestoda</taxon>
        <taxon>Eucestoda</taxon>
        <taxon>Diphyllobothriidea</taxon>
        <taxon>Diphyllobothriidae</taxon>
        <taxon>Dibothriocephalus</taxon>
    </lineage>
</organism>
<dbReference type="OrthoDB" id="6252937at2759"/>
<reference evidence="1 2" key="1">
    <citation type="submission" date="2018-11" db="EMBL/GenBank/DDBJ databases">
        <authorList>
            <consortium name="Pathogen Informatics"/>
        </authorList>
    </citation>
    <scope>NUCLEOTIDE SEQUENCE [LARGE SCALE GENOMIC DNA]</scope>
</reference>
<sequence length="233" mass="25926">METINDFSKNSGDGAYCIYNADPDIAAACFQSAGDFMYVQGEHSPSKDLDYKEIKNLLNKSAGFLAQFNPVPALGLLDKVTDMLEYADDKLACDFEMENLFIQYATAYEQMEQKADAVAYLKKAIDIIEPKISKKYSSDETYHIALTELLADIRKRYAINQETTDVKPLIPAISWLKAAKAYKACDSACDAAYAALRAIRWFITARDTKSATSALSWALSLTKSLKFSPQQGK</sequence>
<name>A0A3P6QCF6_DIBLA</name>
<dbReference type="AlphaFoldDB" id="A0A3P6QCF6"/>
<evidence type="ECO:0000313" key="2">
    <source>
        <dbReference type="Proteomes" id="UP000281553"/>
    </source>
</evidence>
<accession>A0A3P6QCF6</accession>
<keyword evidence="2" id="KW-1185">Reference proteome</keyword>
<protein>
    <submittedName>
        <fullName evidence="1">Uncharacterized protein</fullName>
    </submittedName>
</protein>